<dbReference type="CDD" id="cd06225">
    <property type="entry name" value="HAMP"/>
    <property type="match status" value="1"/>
</dbReference>
<evidence type="ECO:0000256" key="8">
    <source>
        <dbReference type="ARBA" id="ARBA00022989"/>
    </source>
</evidence>
<keyword evidence="9" id="KW-0902">Two-component regulatory system</keyword>
<evidence type="ECO:0000313" key="16">
    <source>
        <dbReference type="Proteomes" id="UP001501509"/>
    </source>
</evidence>
<dbReference type="SUPFAM" id="SSF55874">
    <property type="entry name" value="ATPase domain of HSP90 chaperone/DNA topoisomerase II/histidine kinase"/>
    <property type="match status" value="1"/>
</dbReference>
<accession>A0ABN3QU87</accession>
<name>A0ABN3QU87_9ACTN</name>
<proteinExistence type="predicted"/>
<dbReference type="Pfam" id="PF02518">
    <property type="entry name" value="HATPase_c"/>
    <property type="match status" value="1"/>
</dbReference>
<feature type="domain" description="Histidine kinase" evidence="13">
    <location>
        <begin position="161"/>
        <end position="377"/>
    </location>
</feature>
<evidence type="ECO:0000313" key="15">
    <source>
        <dbReference type="EMBL" id="GAA2635190.1"/>
    </source>
</evidence>
<dbReference type="InterPro" id="IPR036890">
    <property type="entry name" value="HATPase_C_sf"/>
</dbReference>
<dbReference type="Pfam" id="PF00512">
    <property type="entry name" value="HisKA"/>
    <property type="match status" value="1"/>
</dbReference>
<evidence type="ECO:0000256" key="12">
    <source>
        <dbReference type="SAM" id="Phobius"/>
    </source>
</evidence>
<dbReference type="InterPro" id="IPR003594">
    <property type="entry name" value="HATPase_dom"/>
</dbReference>
<evidence type="ECO:0000256" key="1">
    <source>
        <dbReference type="ARBA" id="ARBA00000085"/>
    </source>
</evidence>
<keyword evidence="4" id="KW-0597">Phosphoprotein</keyword>
<evidence type="ECO:0000256" key="3">
    <source>
        <dbReference type="ARBA" id="ARBA00012438"/>
    </source>
</evidence>
<dbReference type="InterPro" id="IPR036097">
    <property type="entry name" value="HisK_dim/P_sf"/>
</dbReference>
<gene>
    <name evidence="15" type="ORF">GCM10010411_87650</name>
</gene>
<dbReference type="PROSITE" id="PS50109">
    <property type="entry name" value="HIS_KIN"/>
    <property type="match status" value="1"/>
</dbReference>
<keyword evidence="8 12" id="KW-1133">Transmembrane helix</keyword>
<comment type="caution">
    <text evidence="15">The sequence shown here is derived from an EMBL/GenBank/DDBJ whole genome shotgun (WGS) entry which is preliminary data.</text>
</comment>
<keyword evidence="16" id="KW-1185">Reference proteome</keyword>
<evidence type="ECO:0000256" key="6">
    <source>
        <dbReference type="ARBA" id="ARBA00022692"/>
    </source>
</evidence>
<evidence type="ECO:0000256" key="11">
    <source>
        <dbReference type="SAM" id="MobiDB-lite"/>
    </source>
</evidence>
<dbReference type="CDD" id="cd00075">
    <property type="entry name" value="HATPase"/>
    <property type="match status" value="1"/>
</dbReference>
<dbReference type="Proteomes" id="UP001501509">
    <property type="component" value="Unassembled WGS sequence"/>
</dbReference>
<dbReference type="InterPro" id="IPR005467">
    <property type="entry name" value="His_kinase_dom"/>
</dbReference>
<feature type="region of interest" description="Disordered" evidence="11">
    <location>
        <begin position="373"/>
        <end position="459"/>
    </location>
</feature>
<feature type="region of interest" description="Disordered" evidence="11">
    <location>
        <begin position="46"/>
        <end position="68"/>
    </location>
</feature>
<evidence type="ECO:0000256" key="10">
    <source>
        <dbReference type="ARBA" id="ARBA00023136"/>
    </source>
</evidence>
<evidence type="ECO:0000256" key="7">
    <source>
        <dbReference type="ARBA" id="ARBA00022777"/>
    </source>
</evidence>
<evidence type="ECO:0000256" key="4">
    <source>
        <dbReference type="ARBA" id="ARBA00022553"/>
    </source>
</evidence>
<comment type="catalytic activity">
    <reaction evidence="1">
        <text>ATP + protein L-histidine = ADP + protein N-phospho-L-histidine.</text>
        <dbReference type="EC" id="2.7.13.3"/>
    </reaction>
</comment>
<comment type="subcellular location">
    <subcellularLocation>
        <location evidence="2">Cell membrane</location>
    </subcellularLocation>
</comment>
<dbReference type="SMART" id="SM00387">
    <property type="entry name" value="HATPase_c"/>
    <property type="match status" value="1"/>
</dbReference>
<evidence type="ECO:0000256" key="5">
    <source>
        <dbReference type="ARBA" id="ARBA00022679"/>
    </source>
</evidence>
<dbReference type="InterPro" id="IPR004358">
    <property type="entry name" value="Sig_transdc_His_kin-like_C"/>
</dbReference>
<keyword evidence="15" id="KW-0547">Nucleotide-binding</keyword>
<dbReference type="GO" id="GO:0005524">
    <property type="term" value="F:ATP binding"/>
    <property type="evidence" value="ECO:0007669"/>
    <property type="project" value="UniProtKB-KW"/>
</dbReference>
<keyword evidence="15" id="KW-0067">ATP-binding</keyword>
<dbReference type="EMBL" id="BAAATD010000019">
    <property type="protein sequence ID" value="GAA2635190.1"/>
    <property type="molecule type" value="Genomic_DNA"/>
</dbReference>
<dbReference type="PROSITE" id="PS50885">
    <property type="entry name" value="HAMP"/>
    <property type="match status" value="1"/>
</dbReference>
<keyword evidence="7" id="KW-0418">Kinase</keyword>
<keyword evidence="6 12" id="KW-0812">Transmembrane</keyword>
<reference evidence="15 16" key="1">
    <citation type="journal article" date="2019" name="Int. J. Syst. Evol. Microbiol.">
        <title>The Global Catalogue of Microorganisms (GCM) 10K type strain sequencing project: providing services to taxonomists for standard genome sequencing and annotation.</title>
        <authorList>
            <consortium name="The Broad Institute Genomics Platform"/>
            <consortium name="The Broad Institute Genome Sequencing Center for Infectious Disease"/>
            <person name="Wu L."/>
            <person name="Ma J."/>
        </authorList>
    </citation>
    <scope>NUCLEOTIDE SEQUENCE [LARGE SCALE GENOMIC DNA]</scope>
    <source>
        <strain evidence="15 16">JCM 6833</strain>
    </source>
</reference>
<sequence>MLGPVFHLPRRTVRMRLALLYFGVFLASGAILLLVMIALYQGSSASSPVDPGTVPGTPRTPEPFNEGGEESELRRLVVAAGFALAFMAAVSLVLGWLVPGRFLRTLRTITAGARRISATSLHERLNLSGPDDELKELGDTFDDLLARLERSFEFERRFVANASHELRTPLATMRASLDVAMAKPAPLHPQTVTLADRIRHELDHVDRLLESFLTLARAQHAPVADETSVALGAAATAALERREAAITDLRLRVEHETSPQARVRGSETLLSRLVENVIDNAVTHNRPGGWIRVRTAAAGAVAQLIVENGGPVLAQDDLAELTRPFRRLGADRTGSDRGSGLGLSIVEAIAEVHGGTVALEALPGGGLRATITLPLAPTPNTTLNTTSDATPNTTPSAASGAAPNATSDAAPNATSSATPNATPSAAPDAAPSAAPSAGAGPDAASDAVSSVGPVAGGGA</sequence>
<dbReference type="PRINTS" id="PR00344">
    <property type="entry name" value="BCTRLSENSOR"/>
</dbReference>
<dbReference type="Gene3D" id="3.30.565.10">
    <property type="entry name" value="Histidine kinase-like ATPase, C-terminal domain"/>
    <property type="match status" value="1"/>
</dbReference>
<feature type="transmembrane region" description="Helical" evidence="12">
    <location>
        <begin position="18"/>
        <end position="40"/>
    </location>
</feature>
<evidence type="ECO:0000256" key="9">
    <source>
        <dbReference type="ARBA" id="ARBA00023012"/>
    </source>
</evidence>
<dbReference type="PANTHER" id="PTHR45436">
    <property type="entry name" value="SENSOR HISTIDINE KINASE YKOH"/>
    <property type="match status" value="1"/>
</dbReference>
<dbReference type="InterPro" id="IPR050428">
    <property type="entry name" value="TCS_sensor_his_kinase"/>
</dbReference>
<dbReference type="Gene3D" id="6.10.340.10">
    <property type="match status" value="1"/>
</dbReference>
<protein>
    <recommendedName>
        <fullName evidence="3">histidine kinase</fullName>
        <ecNumber evidence="3">2.7.13.3</ecNumber>
    </recommendedName>
</protein>
<dbReference type="SMART" id="SM00388">
    <property type="entry name" value="HisKA"/>
    <property type="match status" value="1"/>
</dbReference>
<dbReference type="SMART" id="SM00304">
    <property type="entry name" value="HAMP"/>
    <property type="match status" value="1"/>
</dbReference>
<organism evidence="15 16">
    <name type="scientific">Actinomadura fulvescens</name>
    <dbReference type="NCBI Taxonomy" id="46160"/>
    <lineage>
        <taxon>Bacteria</taxon>
        <taxon>Bacillati</taxon>
        <taxon>Actinomycetota</taxon>
        <taxon>Actinomycetes</taxon>
        <taxon>Streptosporangiales</taxon>
        <taxon>Thermomonosporaceae</taxon>
        <taxon>Actinomadura</taxon>
    </lineage>
</organism>
<feature type="compositionally biased region" description="Low complexity" evidence="11">
    <location>
        <begin position="373"/>
        <end position="453"/>
    </location>
</feature>
<evidence type="ECO:0000259" key="13">
    <source>
        <dbReference type="PROSITE" id="PS50109"/>
    </source>
</evidence>
<dbReference type="Gene3D" id="1.10.287.130">
    <property type="match status" value="1"/>
</dbReference>
<evidence type="ECO:0000259" key="14">
    <source>
        <dbReference type="PROSITE" id="PS50885"/>
    </source>
</evidence>
<dbReference type="InterPro" id="IPR003660">
    <property type="entry name" value="HAMP_dom"/>
</dbReference>
<dbReference type="CDD" id="cd00082">
    <property type="entry name" value="HisKA"/>
    <property type="match status" value="1"/>
</dbReference>
<dbReference type="SUPFAM" id="SSF47384">
    <property type="entry name" value="Homodimeric domain of signal transducing histidine kinase"/>
    <property type="match status" value="1"/>
</dbReference>
<keyword evidence="10 12" id="KW-0472">Membrane</keyword>
<keyword evidence="5" id="KW-0808">Transferase</keyword>
<evidence type="ECO:0000256" key="2">
    <source>
        <dbReference type="ARBA" id="ARBA00004236"/>
    </source>
</evidence>
<feature type="transmembrane region" description="Helical" evidence="12">
    <location>
        <begin position="76"/>
        <end position="98"/>
    </location>
</feature>
<dbReference type="PANTHER" id="PTHR45436:SF5">
    <property type="entry name" value="SENSOR HISTIDINE KINASE TRCS"/>
    <property type="match status" value="1"/>
</dbReference>
<dbReference type="Pfam" id="PF00672">
    <property type="entry name" value="HAMP"/>
    <property type="match status" value="1"/>
</dbReference>
<dbReference type="InterPro" id="IPR003661">
    <property type="entry name" value="HisK_dim/P_dom"/>
</dbReference>
<dbReference type="EC" id="2.7.13.3" evidence="3"/>
<feature type="domain" description="HAMP" evidence="14">
    <location>
        <begin position="100"/>
        <end position="153"/>
    </location>
</feature>